<dbReference type="VEuPathDB" id="VectorBase:ASIC012543"/>
<dbReference type="Proteomes" id="UP000030765">
    <property type="component" value="Unassembled WGS sequence"/>
</dbReference>
<keyword evidence="4" id="KW-1185">Reference proteome</keyword>
<feature type="region of interest" description="Disordered" evidence="1">
    <location>
        <begin position="45"/>
        <end position="68"/>
    </location>
</feature>
<evidence type="ECO:0000313" key="2">
    <source>
        <dbReference type="EMBL" id="KFB44655.1"/>
    </source>
</evidence>
<accession>A0A084W361</accession>
<evidence type="ECO:0000313" key="3">
    <source>
        <dbReference type="EnsemblMetazoa" id="ASIC012543-PA"/>
    </source>
</evidence>
<evidence type="ECO:0000256" key="1">
    <source>
        <dbReference type="SAM" id="MobiDB-lite"/>
    </source>
</evidence>
<gene>
    <name evidence="2" type="ORF">ZHAS_00012543</name>
</gene>
<protein>
    <submittedName>
        <fullName evidence="2 3">Uncharacterized protein</fullName>
    </submittedName>
</protein>
<proteinExistence type="predicted"/>
<evidence type="ECO:0000313" key="4">
    <source>
        <dbReference type="Proteomes" id="UP000030765"/>
    </source>
</evidence>
<dbReference type="EMBL" id="KE525279">
    <property type="protein sequence ID" value="KFB44655.1"/>
    <property type="molecule type" value="Genomic_DNA"/>
</dbReference>
<reference evidence="2 4" key="1">
    <citation type="journal article" date="2014" name="BMC Genomics">
        <title>Genome sequence of Anopheles sinensis provides insight into genetics basis of mosquito competence for malaria parasites.</title>
        <authorList>
            <person name="Zhou D."/>
            <person name="Zhang D."/>
            <person name="Ding G."/>
            <person name="Shi L."/>
            <person name="Hou Q."/>
            <person name="Ye Y."/>
            <person name="Xu Y."/>
            <person name="Zhou H."/>
            <person name="Xiong C."/>
            <person name="Li S."/>
            <person name="Yu J."/>
            <person name="Hong S."/>
            <person name="Yu X."/>
            <person name="Zou P."/>
            <person name="Chen C."/>
            <person name="Chang X."/>
            <person name="Wang W."/>
            <person name="Lv Y."/>
            <person name="Sun Y."/>
            <person name="Ma L."/>
            <person name="Shen B."/>
            <person name="Zhu C."/>
        </authorList>
    </citation>
    <scope>NUCLEOTIDE SEQUENCE [LARGE SCALE GENOMIC DNA]</scope>
</reference>
<organism evidence="2">
    <name type="scientific">Anopheles sinensis</name>
    <name type="common">Mosquito</name>
    <dbReference type="NCBI Taxonomy" id="74873"/>
    <lineage>
        <taxon>Eukaryota</taxon>
        <taxon>Metazoa</taxon>
        <taxon>Ecdysozoa</taxon>
        <taxon>Arthropoda</taxon>
        <taxon>Hexapoda</taxon>
        <taxon>Insecta</taxon>
        <taxon>Pterygota</taxon>
        <taxon>Neoptera</taxon>
        <taxon>Endopterygota</taxon>
        <taxon>Diptera</taxon>
        <taxon>Nematocera</taxon>
        <taxon>Culicoidea</taxon>
        <taxon>Culicidae</taxon>
        <taxon>Anophelinae</taxon>
        <taxon>Anopheles</taxon>
    </lineage>
</organism>
<name>A0A084W361_ANOSI</name>
<dbReference type="AlphaFoldDB" id="A0A084W361"/>
<reference evidence="3" key="2">
    <citation type="submission" date="2020-05" db="UniProtKB">
        <authorList>
            <consortium name="EnsemblMetazoa"/>
        </authorList>
    </citation>
    <scope>IDENTIFICATION</scope>
</reference>
<sequence length="129" mass="14947">MLFEQHEIVSHRAEEDCPIFANKAYFDSKPANDARCESSSRYEWERDRVPGKTSSRVSARPRRRPMATVRRGCGANGIEFPKRQFFRRNGNEHHQNQRPKERPEVCGVKNRLCTAGIPLYPLPHRSILG</sequence>
<dbReference type="EnsemblMetazoa" id="ASIC012543-RA">
    <property type="protein sequence ID" value="ASIC012543-PA"/>
    <property type="gene ID" value="ASIC012543"/>
</dbReference>
<dbReference type="EMBL" id="ATLV01019830">
    <property type="status" value="NOT_ANNOTATED_CDS"/>
    <property type="molecule type" value="Genomic_DNA"/>
</dbReference>